<dbReference type="Pfam" id="PF00702">
    <property type="entry name" value="Hydrolase"/>
    <property type="match status" value="1"/>
</dbReference>
<gene>
    <name evidence="1" type="ORF">GCM10023225_11650</name>
</gene>
<protein>
    <recommendedName>
        <fullName evidence="3">HAD superfamily hydrolase (TIGR01509 family)</fullName>
    </recommendedName>
</protein>
<evidence type="ECO:0000313" key="1">
    <source>
        <dbReference type="EMBL" id="GAA4971615.1"/>
    </source>
</evidence>
<dbReference type="SUPFAM" id="SSF56784">
    <property type="entry name" value="HAD-like"/>
    <property type="match status" value="1"/>
</dbReference>
<organism evidence="1 2">
    <name type="scientific">Kineococcus glutinatus</name>
    <dbReference type="NCBI Taxonomy" id="1070872"/>
    <lineage>
        <taxon>Bacteria</taxon>
        <taxon>Bacillati</taxon>
        <taxon>Actinomycetota</taxon>
        <taxon>Actinomycetes</taxon>
        <taxon>Kineosporiales</taxon>
        <taxon>Kineosporiaceae</taxon>
        <taxon>Kineococcus</taxon>
    </lineage>
</organism>
<comment type="caution">
    <text evidence="1">The sequence shown here is derived from an EMBL/GenBank/DDBJ whole genome shotgun (WGS) entry which is preliminary data.</text>
</comment>
<keyword evidence="2" id="KW-1185">Reference proteome</keyword>
<dbReference type="Gene3D" id="3.40.50.1000">
    <property type="entry name" value="HAD superfamily/HAD-like"/>
    <property type="match status" value="1"/>
</dbReference>
<sequence>MPWRPGARERLAGLRAAGVPTALVTMSYRSLAQEVVQLLPGAFDVLVPGDEVARGKPAPDPYLRAAELLGVDPRECVALEDSATGVRSAEAAGCRTVAVPHLVPVPAAPGRSRVRSLADVDLAVLARLRAGEVVDLLGAGELP</sequence>
<evidence type="ECO:0008006" key="3">
    <source>
        <dbReference type="Google" id="ProtNLM"/>
    </source>
</evidence>
<dbReference type="InterPro" id="IPR051806">
    <property type="entry name" value="HAD-like_SPP"/>
</dbReference>
<dbReference type="Proteomes" id="UP001501195">
    <property type="component" value="Unassembled WGS sequence"/>
</dbReference>
<dbReference type="InterPro" id="IPR036412">
    <property type="entry name" value="HAD-like_sf"/>
</dbReference>
<name>A0ABP9HI91_9ACTN</name>
<dbReference type="NCBIfam" id="TIGR01509">
    <property type="entry name" value="HAD-SF-IA-v3"/>
    <property type="match status" value="1"/>
</dbReference>
<dbReference type="PANTHER" id="PTHR43481:SF4">
    <property type="entry name" value="GLYCEROL-1-PHOSPHATE PHOSPHOHYDROLASE 1-RELATED"/>
    <property type="match status" value="1"/>
</dbReference>
<dbReference type="EMBL" id="BAABIL010000149">
    <property type="protein sequence ID" value="GAA4971615.1"/>
    <property type="molecule type" value="Genomic_DNA"/>
</dbReference>
<dbReference type="CDD" id="cd07505">
    <property type="entry name" value="HAD_BPGM-like"/>
    <property type="match status" value="1"/>
</dbReference>
<dbReference type="InterPro" id="IPR006439">
    <property type="entry name" value="HAD-SF_hydro_IA"/>
</dbReference>
<dbReference type="InterPro" id="IPR023214">
    <property type="entry name" value="HAD_sf"/>
</dbReference>
<evidence type="ECO:0000313" key="2">
    <source>
        <dbReference type="Proteomes" id="UP001501195"/>
    </source>
</evidence>
<proteinExistence type="predicted"/>
<reference evidence="2" key="1">
    <citation type="journal article" date="2019" name="Int. J. Syst. Evol. Microbiol.">
        <title>The Global Catalogue of Microorganisms (GCM) 10K type strain sequencing project: providing services to taxonomists for standard genome sequencing and annotation.</title>
        <authorList>
            <consortium name="The Broad Institute Genomics Platform"/>
            <consortium name="The Broad Institute Genome Sequencing Center for Infectious Disease"/>
            <person name="Wu L."/>
            <person name="Ma J."/>
        </authorList>
    </citation>
    <scope>NUCLEOTIDE SEQUENCE [LARGE SCALE GENOMIC DNA]</scope>
    <source>
        <strain evidence="2">JCM 18126</strain>
    </source>
</reference>
<dbReference type="PANTHER" id="PTHR43481">
    <property type="entry name" value="FRUCTOSE-1-PHOSPHATE PHOSPHATASE"/>
    <property type="match status" value="1"/>
</dbReference>
<accession>A0ABP9HI91</accession>